<dbReference type="InterPro" id="IPR018968">
    <property type="entry name" value="Phasin"/>
</dbReference>
<keyword evidence="4" id="KW-1185">Reference proteome</keyword>
<accession>A0ABV2R283</accession>
<protein>
    <submittedName>
        <fullName evidence="3">Phasin</fullName>
    </submittedName>
</protein>
<name>A0ABV2R283_9HYPH</name>
<proteinExistence type="predicted"/>
<feature type="region of interest" description="Disordered" evidence="1">
    <location>
        <begin position="1"/>
        <end position="43"/>
    </location>
</feature>
<gene>
    <name evidence="3" type="ORF">ABIE08_003322</name>
</gene>
<dbReference type="Proteomes" id="UP001549321">
    <property type="component" value="Unassembled WGS sequence"/>
</dbReference>
<evidence type="ECO:0000256" key="1">
    <source>
        <dbReference type="SAM" id="MobiDB-lite"/>
    </source>
</evidence>
<organism evidence="3 4">
    <name type="scientific">Kaistia defluvii</name>
    <dbReference type="NCBI Taxonomy" id="410841"/>
    <lineage>
        <taxon>Bacteria</taxon>
        <taxon>Pseudomonadati</taxon>
        <taxon>Pseudomonadota</taxon>
        <taxon>Alphaproteobacteria</taxon>
        <taxon>Hyphomicrobiales</taxon>
        <taxon>Kaistiaceae</taxon>
        <taxon>Kaistia</taxon>
    </lineage>
</organism>
<evidence type="ECO:0000313" key="4">
    <source>
        <dbReference type="Proteomes" id="UP001549321"/>
    </source>
</evidence>
<feature type="compositionally biased region" description="Low complexity" evidence="1">
    <location>
        <begin position="26"/>
        <end position="42"/>
    </location>
</feature>
<dbReference type="EMBL" id="JBEPSM010000002">
    <property type="protein sequence ID" value="MET4635376.1"/>
    <property type="molecule type" value="Genomic_DNA"/>
</dbReference>
<feature type="domain" description="Phasin" evidence="2">
    <location>
        <begin position="82"/>
        <end position="178"/>
    </location>
</feature>
<evidence type="ECO:0000259" key="2">
    <source>
        <dbReference type="Pfam" id="PF09361"/>
    </source>
</evidence>
<reference evidence="3 4" key="1">
    <citation type="submission" date="2024-06" db="EMBL/GenBank/DDBJ databases">
        <title>Sorghum-associated microbial communities from plants grown in Nebraska, USA.</title>
        <authorList>
            <person name="Schachtman D."/>
        </authorList>
    </citation>
    <scope>NUCLEOTIDE SEQUENCE [LARGE SCALE GENOMIC DNA]</scope>
    <source>
        <strain evidence="3 4">3207</strain>
    </source>
</reference>
<dbReference type="Pfam" id="PF09361">
    <property type="entry name" value="Phasin_2"/>
    <property type="match status" value="1"/>
</dbReference>
<sequence>MDPQSLDPGPSSATAIEPEGDFQSMSDTATAPKSAKSASKSSKGFDAPFEAFSFAVPNVEVPAAFREMADKAVAGSKDAYAKLKTAAEEASEVFEDSYETTRSGFVALGNKSLDNAKTHSDATYAFARAFMGVKSFAEAVELQAAFARQQFETLTAQTRDMQEFAQKFATDASRPVKQGVEKALKSFQPS</sequence>
<evidence type="ECO:0000313" key="3">
    <source>
        <dbReference type="EMBL" id="MET4635376.1"/>
    </source>
</evidence>
<comment type="caution">
    <text evidence="3">The sequence shown here is derived from an EMBL/GenBank/DDBJ whole genome shotgun (WGS) entry which is preliminary data.</text>
</comment>